<feature type="domain" description="Rhodanese" evidence="2">
    <location>
        <begin position="108"/>
        <end position="181"/>
    </location>
</feature>
<reference evidence="4" key="1">
    <citation type="journal article" date="2015" name="MBio">
        <title>Genome-resolved metagenomic analysis reveals roles for candidate phyla and other microbial community members in biogeochemical transformations in oil reservoirs.</title>
        <authorList>
            <person name="Hu P."/>
            <person name="Tom L."/>
            <person name="Singh A."/>
            <person name="Thomas B.C."/>
            <person name="Baker B.J."/>
            <person name="Piceno Y.M."/>
            <person name="Andersen G.L."/>
            <person name="Banfield J.F."/>
        </authorList>
    </citation>
    <scope>NUCLEOTIDE SEQUENCE [LARGE SCALE GENOMIC DNA]</scope>
    <source>
        <strain evidence="4">56_747</strain>
    </source>
</reference>
<protein>
    <submittedName>
        <fullName evidence="4">Rhodanese domain protein</fullName>
    </submittedName>
</protein>
<evidence type="ECO:0000256" key="1">
    <source>
        <dbReference type="ARBA" id="ARBA00022737"/>
    </source>
</evidence>
<dbReference type="InterPro" id="IPR051126">
    <property type="entry name" value="Thiosulfate_sulfurtransferase"/>
</dbReference>
<comment type="caution">
    <text evidence="4">The sequence shown here is derived from an EMBL/GenBank/DDBJ whole genome shotgun (WGS) entry which is preliminary data.</text>
</comment>
<organism evidence="4 5">
    <name type="scientific">Methanothrix harundinacea</name>
    <dbReference type="NCBI Taxonomy" id="301375"/>
    <lineage>
        <taxon>Archaea</taxon>
        <taxon>Methanobacteriati</taxon>
        <taxon>Methanobacteriota</taxon>
        <taxon>Stenosarchaea group</taxon>
        <taxon>Methanomicrobia</taxon>
        <taxon>Methanotrichales</taxon>
        <taxon>Methanotrichaceae</taxon>
        <taxon>Methanothrix</taxon>
    </lineage>
</organism>
<dbReference type="Proteomes" id="UP000057043">
    <property type="component" value="Unassembled WGS sequence"/>
</dbReference>
<name>A0A101IL10_9EURY</name>
<dbReference type="EMBL" id="LGFT01000003">
    <property type="protein sequence ID" value="KUK45420.1"/>
    <property type="molecule type" value="Genomic_DNA"/>
</dbReference>
<gene>
    <name evidence="3" type="ORF">XD72_0198</name>
    <name evidence="4" type="ORF">XE07_0554</name>
</gene>
<dbReference type="Proteomes" id="UP000053961">
    <property type="component" value="Unassembled WGS sequence"/>
</dbReference>
<evidence type="ECO:0000313" key="4">
    <source>
        <dbReference type="EMBL" id="KUK97169.1"/>
    </source>
</evidence>
<evidence type="ECO:0000259" key="2">
    <source>
        <dbReference type="PROSITE" id="PS50206"/>
    </source>
</evidence>
<accession>A0A101IL10</accession>
<evidence type="ECO:0000313" key="6">
    <source>
        <dbReference type="Proteomes" id="UP000057043"/>
    </source>
</evidence>
<dbReference type="PANTHER" id="PTHR43855:SF1">
    <property type="entry name" value="THIOSULFATE SULFURTRANSFERASE"/>
    <property type="match status" value="1"/>
</dbReference>
<evidence type="ECO:0000313" key="3">
    <source>
        <dbReference type="EMBL" id="KUK45420.1"/>
    </source>
</evidence>
<evidence type="ECO:0000313" key="5">
    <source>
        <dbReference type="Proteomes" id="UP000053961"/>
    </source>
</evidence>
<dbReference type="PATRIC" id="fig|301375.6.peg.1458"/>
<dbReference type="InterPro" id="IPR036873">
    <property type="entry name" value="Rhodanese-like_dom_sf"/>
</dbReference>
<dbReference type="PROSITE" id="PS51257">
    <property type="entry name" value="PROKAR_LIPOPROTEIN"/>
    <property type="match status" value="1"/>
</dbReference>
<keyword evidence="1" id="KW-0677">Repeat</keyword>
<reference evidence="5 6" key="2">
    <citation type="journal article" date="2015" name="MBio">
        <title>Genome-Resolved Metagenomic Analysis Reveals Roles for Candidate Phyla and Other Microbial Community Members in Biogeochemical Transformations in Oil Reservoirs.</title>
        <authorList>
            <person name="Hu P."/>
            <person name="Tom L."/>
            <person name="Singh A."/>
            <person name="Thomas B.C."/>
            <person name="Baker B.J."/>
            <person name="Piceno Y.M."/>
            <person name="Andersen G.L."/>
            <person name="Banfield J.F."/>
        </authorList>
    </citation>
    <scope>NUCLEOTIDE SEQUENCE [LARGE SCALE GENOMIC DNA]</scope>
    <source>
        <strain evidence="3">57_489</strain>
    </source>
</reference>
<dbReference type="SMART" id="SM00450">
    <property type="entry name" value="RHOD"/>
    <property type="match status" value="2"/>
</dbReference>
<proteinExistence type="predicted"/>
<sequence>MRNDRRLLWRIGALLVVGASLIGGALAGCSSCSGGGSGGTWSSGLAFIGASPEAVSVMEKTSGTEAVQAEESNTASYAIASDALSEYQREGSKRLMAYVGVPEGEPYIEGSIHMPLERVFNQDGTLKPPAEIASLFGAAGISEDEPLIIYGDYFVNGYDTFAFWIMKWLGHEEVDLLEGTKETREREGIMFVANPTPKAAETYTPDSDLNLLATADQLEGAQVVDARSPAEYAAGHLEGAINIDYSKVMGADGLADEQALRQTFSGLDKNLPVVVYSNKGGQASIVWYALYTQGYQVSLYILDNQS</sequence>
<dbReference type="AlphaFoldDB" id="A0A101IL10"/>
<dbReference type="InterPro" id="IPR001763">
    <property type="entry name" value="Rhodanese-like_dom"/>
</dbReference>
<dbReference type="Pfam" id="PF00581">
    <property type="entry name" value="Rhodanese"/>
    <property type="match status" value="1"/>
</dbReference>
<dbReference type="EMBL" id="LGHB01000004">
    <property type="protein sequence ID" value="KUK97169.1"/>
    <property type="molecule type" value="Genomic_DNA"/>
</dbReference>
<dbReference type="PANTHER" id="PTHR43855">
    <property type="entry name" value="THIOSULFATE SULFURTRANSFERASE"/>
    <property type="match status" value="1"/>
</dbReference>
<dbReference type="Gene3D" id="3.40.250.10">
    <property type="entry name" value="Rhodanese-like domain"/>
    <property type="match status" value="2"/>
</dbReference>
<feature type="domain" description="Rhodanese" evidence="2">
    <location>
        <begin position="217"/>
        <end position="306"/>
    </location>
</feature>
<dbReference type="PROSITE" id="PS50206">
    <property type="entry name" value="RHODANESE_3"/>
    <property type="match status" value="2"/>
</dbReference>
<dbReference type="SUPFAM" id="SSF52821">
    <property type="entry name" value="Rhodanese/Cell cycle control phosphatase"/>
    <property type="match status" value="2"/>
</dbReference>